<dbReference type="GO" id="GO:0005680">
    <property type="term" value="C:anaphase-promoting complex"/>
    <property type="evidence" value="ECO:0007669"/>
    <property type="project" value="InterPro"/>
</dbReference>
<dbReference type="EMBL" id="BK010318">
    <property type="protein sequence ID" value="DAB41619.1"/>
    <property type="molecule type" value="Genomic_DNA"/>
</dbReference>
<protein>
    <recommendedName>
        <fullName evidence="2">Anaphase-promoting complex subunit 5</fullName>
    </recommendedName>
    <alternativeName>
        <fullName evidence="7">Cyclosome subunit 5</fullName>
    </alternativeName>
</protein>
<feature type="domain" description="Anaphase-promoting complex subunit 5" evidence="10">
    <location>
        <begin position="310"/>
        <end position="397"/>
    </location>
</feature>
<feature type="region of interest" description="Disordered" evidence="9">
    <location>
        <begin position="135"/>
        <end position="165"/>
    </location>
</feature>
<accession>A0A2R4ZRX6</accession>
<reference evidence="11" key="2">
    <citation type="journal article" date="2018" name="Fungal Genet. Biol.">
        <title>Unexpected placement of the MAT1-1-2 gene in the MAT1-2 idiomorph of Thielaviopsis.</title>
        <authorList>
            <person name="Wilken P.M."/>
            <person name="Steenkamp E.T."/>
            <person name="van der Nest M.A."/>
            <person name="Wingfield M.J."/>
            <person name="de Beer Z.W."/>
            <person name="Wingfield B.D."/>
        </authorList>
    </citation>
    <scope>NUCLEOTIDE SEQUENCE</scope>
</reference>
<dbReference type="GO" id="GO:0051301">
    <property type="term" value="P:cell division"/>
    <property type="evidence" value="ECO:0007669"/>
    <property type="project" value="UniProtKB-KW"/>
</dbReference>
<keyword evidence="6" id="KW-0131">Cell cycle</keyword>
<organism evidence="11">
    <name type="scientific">Thielaviopsis punctulata</name>
    <dbReference type="NCBI Taxonomy" id="72032"/>
    <lineage>
        <taxon>Eukaryota</taxon>
        <taxon>Fungi</taxon>
        <taxon>Dikarya</taxon>
        <taxon>Ascomycota</taxon>
        <taxon>Pezizomycotina</taxon>
        <taxon>Sordariomycetes</taxon>
        <taxon>Hypocreomycetidae</taxon>
        <taxon>Microascales</taxon>
        <taxon>Ceratocystidaceae</taxon>
        <taxon>Thielaviopsis</taxon>
    </lineage>
</organism>
<keyword evidence="5" id="KW-0833">Ubl conjugation pathway</keyword>
<evidence type="ECO:0000256" key="3">
    <source>
        <dbReference type="ARBA" id="ARBA00022618"/>
    </source>
</evidence>
<feature type="region of interest" description="Disordered" evidence="9">
    <location>
        <begin position="742"/>
        <end position="784"/>
    </location>
</feature>
<evidence type="ECO:0000256" key="2">
    <source>
        <dbReference type="ARBA" id="ARBA00016066"/>
    </source>
</evidence>
<evidence type="ECO:0000256" key="7">
    <source>
        <dbReference type="ARBA" id="ARBA00031069"/>
    </source>
</evidence>
<feature type="compositionally biased region" description="Low complexity" evidence="9">
    <location>
        <begin position="745"/>
        <end position="768"/>
    </location>
</feature>
<comment type="function">
    <text evidence="8">Component of the anaphase promoting complex/cyclosome (APC/C), a cell cycle-regulated E3 ubiquitin ligase that controls progression through mitosis and the G1 phase of the cell cycle. The APC/C complex acts by mediating ubiquitination and subsequent degradation of target proteins: it mainly mediates the formation of 'Lys-11'-linked polyubiquitin chains and, to a lower extent, the formation of 'Lys-48'- and 'Lys-63'-linked polyubiquitin chains. The APC/C complex catalyzes assembly of branched 'Lys-11'-/'Lys-48'-linked branched ubiquitin chains on target proteins.</text>
</comment>
<evidence type="ECO:0000256" key="4">
    <source>
        <dbReference type="ARBA" id="ARBA00022776"/>
    </source>
</evidence>
<dbReference type="Pfam" id="PF12862">
    <property type="entry name" value="ANAPC5"/>
    <property type="match status" value="1"/>
</dbReference>
<dbReference type="SUPFAM" id="SSF48452">
    <property type="entry name" value="TPR-like"/>
    <property type="match status" value="1"/>
</dbReference>
<comment type="similarity">
    <text evidence="1">Belongs to the APC5 family.</text>
</comment>
<dbReference type="InterPro" id="IPR037679">
    <property type="entry name" value="Apc5"/>
</dbReference>
<evidence type="ECO:0000256" key="5">
    <source>
        <dbReference type="ARBA" id="ARBA00022786"/>
    </source>
</evidence>
<evidence type="ECO:0000256" key="9">
    <source>
        <dbReference type="SAM" id="MobiDB-lite"/>
    </source>
</evidence>
<evidence type="ECO:0000259" key="10">
    <source>
        <dbReference type="Pfam" id="PF12862"/>
    </source>
</evidence>
<dbReference type="UniPathway" id="UPA00143"/>
<name>A0A2R4ZRX6_9PEZI</name>
<dbReference type="GO" id="GO:0070979">
    <property type="term" value="P:protein K11-linked ubiquitination"/>
    <property type="evidence" value="ECO:0007669"/>
    <property type="project" value="TreeGrafter"/>
</dbReference>
<dbReference type="InterPro" id="IPR011990">
    <property type="entry name" value="TPR-like_helical_dom_sf"/>
</dbReference>
<reference evidence="11" key="1">
    <citation type="submission" date="2017-07" db="EMBL/GenBank/DDBJ databases">
        <authorList>
            <person name="Sun Z.S."/>
            <person name="Albrecht U."/>
            <person name="Echele G."/>
            <person name="Lee C.C."/>
        </authorList>
    </citation>
    <scope>NUCLEOTIDE SEQUENCE</scope>
</reference>
<sequence>MHFLTPAKVTLLVLIDMYVNNEIPRAAHRPVLDFLTMHTMDIDLPALLHKLSPKKTQSQVSRIRSVEATVQIVASISVFQDVLSRLEWKTTADGKKQTLWDAFLRRLWKVDSLNEFHVFVITRPQCLIRRWADPNESAPATEPQSDTENEAEVQSASQSIASKRRRRLRLSHNSPFGQFVRTCRLDMQRQTFQETTKLWQLFIEYRQPTAAQMRAMSSSLGKYGFDVVLDKATESGWSSDGAKALADVAYGDMLKGIPPDGVAVSTHDVENLVEFQVQRMHSFGCQVPLEVRHQFEDMARDAKIVPSKAHYLRYLEAWRAGNYTTAFDQVYRFFDYSLNNNDRQSYQMALMTLAVINSDFGCYDDALTAMLEAISTARENGDVHTLNMCLRWLFRFDLNQPALMRALDSSTMLTNMHETFAYLKNKSAEVGMIPLIVSTYFLEADYGLTIGDSLATVAECMMRACYLIASKNLPGCFGGKAATGSKIWRRMGVAVLSQLECEIFLRVGATAGNLSDTVQVTIERANQYAQKGEFESALNLVQSLETRFHGLMMPDISEAIVRTTQCIHAHQNLMDGRLFEADEVIALLAQEPEDLPQAISAHHFLQLDSMYRRGAFPKALDRIEEMLSSLDAGTNDISTQLRLMLCKVRIFNRCNKPLRGLTVCLRAATLAMSTRAVPFMCEAAGLLANIMNALGEYEAAQSLLDAAIPRLTETESSALIGEMYMILADSYMGVAGEAAVPARESSPSTTTASPLSSAASSPTTTAIPSTPPMRPRSPSEEPPALQLTAEQIRKAVVRNMGFDLDLGNAREALDNALWAMDRALEYFQQTGDRESEAQALAKKATALKIGGDHEKAEIAASRYLQVKMA</sequence>
<dbReference type="GO" id="GO:0031145">
    <property type="term" value="P:anaphase-promoting complex-dependent catabolic process"/>
    <property type="evidence" value="ECO:0007669"/>
    <property type="project" value="TreeGrafter"/>
</dbReference>
<dbReference type="InterPro" id="IPR026000">
    <property type="entry name" value="Apc5_dom"/>
</dbReference>
<evidence type="ECO:0000313" key="11">
    <source>
        <dbReference type="EMBL" id="DAB41619.1"/>
    </source>
</evidence>
<evidence type="ECO:0000256" key="1">
    <source>
        <dbReference type="ARBA" id="ARBA00007450"/>
    </source>
</evidence>
<dbReference type="AlphaFoldDB" id="A0A2R4ZRX6"/>
<gene>
    <name evidence="11" type="primary">APC5</name>
</gene>
<proteinExistence type="inferred from homology"/>
<evidence type="ECO:0000256" key="8">
    <source>
        <dbReference type="ARBA" id="ARBA00045696"/>
    </source>
</evidence>
<keyword evidence="3" id="KW-0132">Cell division</keyword>
<dbReference type="PANTHER" id="PTHR12830:SF9">
    <property type="entry name" value="ANAPHASE-PROMOTING COMPLEX SUBUNIT 5"/>
    <property type="match status" value="1"/>
</dbReference>
<keyword evidence="4" id="KW-0498">Mitosis</keyword>
<feature type="compositionally biased region" description="Polar residues" evidence="9">
    <location>
        <begin position="152"/>
        <end position="161"/>
    </location>
</feature>
<evidence type="ECO:0000256" key="6">
    <source>
        <dbReference type="ARBA" id="ARBA00023306"/>
    </source>
</evidence>
<dbReference type="GO" id="GO:0045842">
    <property type="term" value="P:positive regulation of mitotic metaphase/anaphase transition"/>
    <property type="evidence" value="ECO:0007669"/>
    <property type="project" value="TreeGrafter"/>
</dbReference>
<dbReference type="PANTHER" id="PTHR12830">
    <property type="entry name" value="ANAPHASE-PROMOTING COMPLEX SUBUNIT 5"/>
    <property type="match status" value="1"/>
</dbReference>